<dbReference type="EMBL" id="CP138335">
    <property type="protein sequence ID" value="XBW08825.1"/>
    <property type="molecule type" value="Genomic_DNA"/>
</dbReference>
<feature type="domain" description="Low molecular weight protein antigen 6 PH" evidence="2">
    <location>
        <begin position="59"/>
        <end position="90"/>
    </location>
</feature>
<dbReference type="KEGG" id="sapp:SAC06_04525"/>
<sequence>MNYRLSFRARGAVAAFLFTVAGAIAFVLVVLFADGLSELSRALPLALVVGFWAWWRWEWPRLIATEDGILIRNQLRTIAVPWEEIDGFTSRLGLYAEVRGLGEKSRQIYVASVPSRASFNLDKELKESPPALQFPKGPQLDLWVGPNVARRMLEEERLYHQKPVFRPDLSQVAEEQLRQHPVGDLRPLVIWPETTVSWNWVPIGLQALTLVGAIATLLTF</sequence>
<dbReference type="RefSeq" id="WP_350259025.1">
    <property type="nucleotide sequence ID" value="NZ_CP138335.1"/>
</dbReference>
<keyword evidence="1" id="KW-0812">Transmembrane</keyword>
<keyword evidence="1" id="KW-0472">Membrane</keyword>
<dbReference type="AlphaFoldDB" id="A0AAU7VAD2"/>
<name>A0AAU7VAD2_9ACTO</name>
<protein>
    <submittedName>
        <fullName evidence="3">PH domain-containing protein</fullName>
    </submittedName>
</protein>
<evidence type="ECO:0000256" key="1">
    <source>
        <dbReference type="SAM" id="Phobius"/>
    </source>
</evidence>
<organism evidence="3">
    <name type="scientific">Scrofimicrobium appendicitidis</name>
    <dbReference type="NCBI Taxonomy" id="3079930"/>
    <lineage>
        <taxon>Bacteria</taxon>
        <taxon>Bacillati</taxon>
        <taxon>Actinomycetota</taxon>
        <taxon>Actinomycetes</taxon>
        <taxon>Actinomycetales</taxon>
        <taxon>Actinomycetaceae</taxon>
        <taxon>Scrofimicrobium</taxon>
    </lineage>
</organism>
<accession>A0AAU7VAD2</accession>
<reference evidence="3" key="1">
    <citation type="submission" date="2023-11" db="EMBL/GenBank/DDBJ databases">
        <title>Scrofimicrobium hongkongense sp. nov., isolated from a patient with peritonitis.</title>
        <authorList>
            <person name="Lao H.Y."/>
            <person name="Wong A.Y.P."/>
            <person name="Ng T.L."/>
            <person name="Wong R.Y.L."/>
            <person name="Yau M.C.Y."/>
            <person name="Lam J.Y.W."/>
            <person name="Siu G.K.H."/>
        </authorList>
    </citation>
    <scope>NUCLEOTIDE SEQUENCE</scope>
    <source>
        <strain evidence="3">R131</strain>
    </source>
</reference>
<gene>
    <name evidence="3" type="ORF">SAC06_04525</name>
</gene>
<feature type="transmembrane region" description="Helical" evidence="1">
    <location>
        <begin position="12"/>
        <end position="33"/>
    </location>
</feature>
<proteinExistence type="predicted"/>
<dbReference type="InterPro" id="IPR019692">
    <property type="entry name" value="CFP-6_PH"/>
</dbReference>
<keyword evidence="1" id="KW-1133">Transmembrane helix</keyword>
<evidence type="ECO:0000313" key="3">
    <source>
        <dbReference type="EMBL" id="XBW08825.1"/>
    </source>
</evidence>
<dbReference type="Pfam" id="PF10756">
    <property type="entry name" value="bPH_6"/>
    <property type="match status" value="1"/>
</dbReference>
<evidence type="ECO:0000259" key="2">
    <source>
        <dbReference type="Pfam" id="PF10756"/>
    </source>
</evidence>